<gene>
    <name evidence="2" type="ORF">AB205_0183080</name>
</gene>
<feature type="region of interest" description="Disordered" evidence="1">
    <location>
        <begin position="91"/>
        <end position="130"/>
    </location>
</feature>
<name>A0A2G9RAT4_AQUCT</name>
<dbReference type="Proteomes" id="UP000228934">
    <property type="component" value="Unassembled WGS sequence"/>
</dbReference>
<keyword evidence="3" id="KW-1185">Reference proteome</keyword>
<feature type="compositionally biased region" description="Low complexity" evidence="1">
    <location>
        <begin position="95"/>
        <end position="109"/>
    </location>
</feature>
<sequence>DKSLGLFISPFYFLEKSKKFSPPPKKRCASCKAALREALTKLLWKTCKADLVREETSTKEPSVQPGEMLTYFWKELEDMFQSFHSYLDKRPVAQSAESSPPSAHTSSTARRVVSESEEEEKDESSGSDGEKVEDLLKTIYTTLNIKEDKTQLLLHDKMYQGMDEVKHRVFPVHKVLTNSIKRKWKDPERAPFFSRSLKRRFLFEDSFFADVAKYRFRF</sequence>
<reference evidence="3" key="1">
    <citation type="journal article" date="2017" name="Nat. Commun.">
        <title>The North American bullfrog draft genome provides insight into hormonal regulation of long noncoding RNA.</title>
        <authorList>
            <person name="Hammond S.A."/>
            <person name="Warren R.L."/>
            <person name="Vandervalk B.P."/>
            <person name="Kucuk E."/>
            <person name="Khan H."/>
            <person name="Gibb E.A."/>
            <person name="Pandoh P."/>
            <person name="Kirk H."/>
            <person name="Zhao Y."/>
            <person name="Jones M."/>
            <person name="Mungall A.J."/>
            <person name="Coope R."/>
            <person name="Pleasance S."/>
            <person name="Moore R.A."/>
            <person name="Holt R.A."/>
            <person name="Round J.M."/>
            <person name="Ohora S."/>
            <person name="Walle B.V."/>
            <person name="Veldhoen N."/>
            <person name="Helbing C.C."/>
            <person name="Birol I."/>
        </authorList>
    </citation>
    <scope>NUCLEOTIDE SEQUENCE [LARGE SCALE GENOMIC DNA]</scope>
</reference>
<feature type="non-terminal residue" evidence="2">
    <location>
        <position position="1"/>
    </location>
</feature>
<organism evidence="2 3">
    <name type="scientific">Aquarana catesbeiana</name>
    <name type="common">American bullfrog</name>
    <name type="synonym">Rana catesbeiana</name>
    <dbReference type="NCBI Taxonomy" id="8400"/>
    <lineage>
        <taxon>Eukaryota</taxon>
        <taxon>Metazoa</taxon>
        <taxon>Chordata</taxon>
        <taxon>Craniata</taxon>
        <taxon>Vertebrata</taxon>
        <taxon>Euteleostomi</taxon>
        <taxon>Amphibia</taxon>
        <taxon>Batrachia</taxon>
        <taxon>Anura</taxon>
        <taxon>Neobatrachia</taxon>
        <taxon>Ranoidea</taxon>
        <taxon>Ranidae</taxon>
        <taxon>Aquarana</taxon>
    </lineage>
</organism>
<evidence type="ECO:0000313" key="3">
    <source>
        <dbReference type="Proteomes" id="UP000228934"/>
    </source>
</evidence>
<accession>A0A2G9RAT4</accession>
<evidence type="ECO:0000256" key="1">
    <source>
        <dbReference type="SAM" id="MobiDB-lite"/>
    </source>
</evidence>
<protein>
    <submittedName>
        <fullName evidence="2">Uncharacterized protein</fullName>
    </submittedName>
</protein>
<dbReference type="AlphaFoldDB" id="A0A2G9RAT4"/>
<proteinExistence type="predicted"/>
<dbReference type="EMBL" id="KV949769">
    <property type="protein sequence ID" value="PIO24885.1"/>
    <property type="molecule type" value="Genomic_DNA"/>
</dbReference>
<evidence type="ECO:0000313" key="2">
    <source>
        <dbReference type="EMBL" id="PIO24885.1"/>
    </source>
</evidence>